<organism evidence="5 6">
    <name type="scientific">Mesonia algae</name>
    <dbReference type="NCBI Taxonomy" id="213248"/>
    <lineage>
        <taxon>Bacteria</taxon>
        <taxon>Pseudomonadati</taxon>
        <taxon>Bacteroidota</taxon>
        <taxon>Flavobacteriia</taxon>
        <taxon>Flavobacteriales</taxon>
        <taxon>Flavobacteriaceae</taxon>
        <taxon>Mesonia</taxon>
    </lineage>
</organism>
<dbReference type="CDD" id="cd17257">
    <property type="entry name" value="RMtype1_S_EcoBI-TRD1-CR1_like"/>
    <property type="match status" value="1"/>
</dbReference>
<dbReference type="PANTHER" id="PTHR30408:SF12">
    <property type="entry name" value="TYPE I RESTRICTION ENZYME MJAVIII SPECIFICITY SUBUNIT"/>
    <property type="match status" value="1"/>
</dbReference>
<dbReference type="PANTHER" id="PTHR30408">
    <property type="entry name" value="TYPE-1 RESTRICTION ENZYME ECOKI SPECIFICITY PROTEIN"/>
    <property type="match status" value="1"/>
</dbReference>
<evidence type="ECO:0000313" key="6">
    <source>
        <dbReference type="Proteomes" id="UP000249542"/>
    </source>
</evidence>
<dbReference type="Pfam" id="PF01420">
    <property type="entry name" value="Methylase_S"/>
    <property type="match status" value="2"/>
</dbReference>
<keyword evidence="3" id="KW-0238">DNA-binding</keyword>
<feature type="domain" description="Type I restriction modification DNA specificity" evidence="4">
    <location>
        <begin position="208"/>
        <end position="384"/>
    </location>
</feature>
<sequence>MKIENEAIPENWEVIKFKNNVGLLGGYPFDSKKFNEDGIGLPLIRIRNILKGYSETFFNGEYLKDYLIEKNDILVGMDGDFHISRWQGNKALLNQRILKLYQIPNSQINLDFFYYLAQPFLDRVHFRTAGTTVKHLSNKDFYNAKFKLPPLPEQQKIAEILSTVDEKIAVIDQQITATEELKKGLMQRLLTKGIGHTEFKDSPLGEIPKSWEVRKLEEIAEIKGGKRLPKGKSLIETKNSHPYIRVADMKMGGVDISNILYVPDDVFPSIARYIINKGDLFITVAGTLGLVGEIPEGLDGANLTENADKITNIKVDKHFLLYVLLSPIIQNAVEREQTNNAQPKLALTRIRTFKVPVPPQVEQQKIAGSLKCVFEKIENQKDKKQAYLQLKKGLMQQLLTGKVRVNQLLEA</sequence>
<evidence type="ECO:0000256" key="3">
    <source>
        <dbReference type="ARBA" id="ARBA00023125"/>
    </source>
</evidence>
<evidence type="ECO:0000259" key="4">
    <source>
        <dbReference type="Pfam" id="PF01420"/>
    </source>
</evidence>
<comment type="similarity">
    <text evidence="1">Belongs to the type-I restriction system S methylase family.</text>
</comment>
<evidence type="ECO:0000313" key="5">
    <source>
        <dbReference type="EMBL" id="PZW40466.1"/>
    </source>
</evidence>
<dbReference type="Gene3D" id="1.10.287.1120">
    <property type="entry name" value="Bipartite methylase S protein"/>
    <property type="match status" value="1"/>
</dbReference>
<keyword evidence="6" id="KW-1185">Reference proteome</keyword>
<feature type="domain" description="Type I restriction modification DNA specificity" evidence="4">
    <location>
        <begin position="9"/>
        <end position="175"/>
    </location>
</feature>
<accession>A0A2W7I105</accession>
<comment type="caution">
    <text evidence="5">The sequence shown here is derived from an EMBL/GenBank/DDBJ whole genome shotgun (WGS) entry which is preliminary data.</text>
</comment>
<gene>
    <name evidence="5" type="ORF">LX95_01529</name>
</gene>
<dbReference type="InterPro" id="IPR044946">
    <property type="entry name" value="Restrct_endonuc_typeI_TRD_sf"/>
</dbReference>
<dbReference type="Proteomes" id="UP000249542">
    <property type="component" value="Unassembled WGS sequence"/>
</dbReference>
<protein>
    <submittedName>
        <fullName evidence="5">Type I restriction enzyme S subunit</fullName>
    </submittedName>
</protein>
<evidence type="ECO:0000256" key="1">
    <source>
        <dbReference type="ARBA" id="ARBA00010923"/>
    </source>
</evidence>
<dbReference type="InterPro" id="IPR052021">
    <property type="entry name" value="Type-I_RS_S_subunit"/>
</dbReference>
<name>A0A2W7I105_9FLAO</name>
<keyword evidence="2" id="KW-0680">Restriction system</keyword>
<dbReference type="AlphaFoldDB" id="A0A2W7I105"/>
<dbReference type="SUPFAM" id="SSF116734">
    <property type="entry name" value="DNA methylase specificity domain"/>
    <property type="match status" value="2"/>
</dbReference>
<dbReference type="RefSeq" id="WP_111540853.1">
    <property type="nucleotide sequence ID" value="NZ_QKYV01000004.1"/>
</dbReference>
<proteinExistence type="inferred from homology"/>
<dbReference type="GO" id="GO:0009307">
    <property type="term" value="P:DNA restriction-modification system"/>
    <property type="evidence" value="ECO:0007669"/>
    <property type="project" value="UniProtKB-KW"/>
</dbReference>
<reference evidence="5 6" key="1">
    <citation type="submission" date="2018-06" db="EMBL/GenBank/DDBJ databases">
        <title>Genomic Encyclopedia of Archaeal and Bacterial Type Strains, Phase II (KMG-II): from individual species to whole genera.</title>
        <authorList>
            <person name="Goeker M."/>
        </authorList>
    </citation>
    <scope>NUCLEOTIDE SEQUENCE [LARGE SCALE GENOMIC DNA]</scope>
    <source>
        <strain evidence="5 6">DSM 15361</strain>
    </source>
</reference>
<dbReference type="CDD" id="cd17256">
    <property type="entry name" value="RMtype1_S_EcoJA65PI-TRD1-CR1_like"/>
    <property type="match status" value="1"/>
</dbReference>
<evidence type="ECO:0000256" key="2">
    <source>
        <dbReference type="ARBA" id="ARBA00022747"/>
    </source>
</evidence>
<dbReference type="Gene3D" id="3.90.220.20">
    <property type="entry name" value="DNA methylase specificity domains"/>
    <property type="match status" value="2"/>
</dbReference>
<dbReference type="InterPro" id="IPR000055">
    <property type="entry name" value="Restrct_endonuc_typeI_TRD"/>
</dbReference>
<dbReference type="GO" id="GO:0003677">
    <property type="term" value="F:DNA binding"/>
    <property type="evidence" value="ECO:0007669"/>
    <property type="project" value="UniProtKB-KW"/>
</dbReference>
<dbReference type="EMBL" id="QKYV01000004">
    <property type="protein sequence ID" value="PZW40466.1"/>
    <property type="molecule type" value="Genomic_DNA"/>
</dbReference>